<protein>
    <submittedName>
        <fullName evidence="11">ABC transporter ATP-binding protein</fullName>
    </submittedName>
</protein>
<feature type="transmembrane region" description="Helical" evidence="8">
    <location>
        <begin position="24"/>
        <end position="45"/>
    </location>
</feature>
<dbReference type="InterPro" id="IPR027417">
    <property type="entry name" value="P-loop_NTPase"/>
</dbReference>
<dbReference type="PANTHER" id="PTHR43394:SF1">
    <property type="entry name" value="ATP-BINDING CASSETTE SUB-FAMILY B MEMBER 10, MITOCHONDRIAL"/>
    <property type="match status" value="1"/>
</dbReference>
<evidence type="ECO:0000256" key="2">
    <source>
        <dbReference type="ARBA" id="ARBA00022692"/>
    </source>
</evidence>
<dbReference type="InterPro" id="IPR039421">
    <property type="entry name" value="Type_1_exporter"/>
</dbReference>
<evidence type="ECO:0000256" key="5">
    <source>
        <dbReference type="ARBA" id="ARBA00022989"/>
    </source>
</evidence>
<reference evidence="11 12" key="1">
    <citation type="submission" date="2018-10" db="EMBL/GenBank/DDBJ databases">
        <title>Isolation from soil.</title>
        <authorList>
            <person name="Hu J."/>
        </authorList>
    </citation>
    <scope>NUCLEOTIDE SEQUENCE [LARGE SCALE GENOMIC DNA]</scope>
    <source>
        <strain evidence="11 12">NEAU-Ht49</strain>
    </source>
</reference>
<dbReference type="SUPFAM" id="SSF52540">
    <property type="entry name" value="P-loop containing nucleoside triphosphate hydrolases"/>
    <property type="match status" value="1"/>
</dbReference>
<evidence type="ECO:0000256" key="3">
    <source>
        <dbReference type="ARBA" id="ARBA00022741"/>
    </source>
</evidence>
<feature type="compositionally biased region" description="Low complexity" evidence="7">
    <location>
        <begin position="343"/>
        <end position="355"/>
    </location>
</feature>
<keyword evidence="5 8" id="KW-1133">Transmembrane helix</keyword>
<keyword evidence="6 8" id="KW-0472">Membrane</keyword>
<dbReference type="SUPFAM" id="SSF90123">
    <property type="entry name" value="ABC transporter transmembrane region"/>
    <property type="match status" value="1"/>
</dbReference>
<dbReference type="GO" id="GO:0016887">
    <property type="term" value="F:ATP hydrolysis activity"/>
    <property type="evidence" value="ECO:0007669"/>
    <property type="project" value="InterPro"/>
</dbReference>
<dbReference type="InterPro" id="IPR036640">
    <property type="entry name" value="ABC1_TM_sf"/>
</dbReference>
<evidence type="ECO:0000259" key="9">
    <source>
        <dbReference type="PROSITE" id="PS50893"/>
    </source>
</evidence>
<dbReference type="SMART" id="SM00382">
    <property type="entry name" value="AAA"/>
    <property type="match status" value="1"/>
</dbReference>
<dbReference type="CDD" id="cd03228">
    <property type="entry name" value="ABCC_MRP_Like"/>
    <property type="match status" value="1"/>
</dbReference>
<feature type="transmembrane region" description="Helical" evidence="8">
    <location>
        <begin position="267"/>
        <end position="294"/>
    </location>
</feature>
<evidence type="ECO:0000313" key="11">
    <source>
        <dbReference type="EMBL" id="RMI42838.1"/>
    </source>
</evidence>
<dbReference type="GO" id="GO:0005886">
    <property type="term" value="C:plasma membrane"/>
    <property type="evidence" value="ECO:0007669"/>
    <property type="project" value="UniProtKB-SubCell"/>
</dbReference>
<feature type="transmembrane region" description="Helical" evidence="8">
    <location>
        <begin position="65"/>
        <end position="89"/>
    </location>
</feature>
<evidence type="ECO:0000259" key="10">
    <source>
        <dbReference type="PROSITE" id="PS50929"/>
    </source>
</evidence>
<dbReference type="InterPro" id="IPR011527">
    <property type="entry name" value="ABC1_TM_dom"/>
</dbReference>
<sequence>MARRLPRLIGRLIRLGWRANPRDLLITIVFNLVSGVFTAFGLLATTKVLTALFAAGPTPERVRGAAPALFMVGAAIALRASCTLIAQWAQMRLRPQIQRLVELRLYEATTAIDLAALDDSDHQDALQRARIRGVESASEMTDDAVDIGTAGISVAAAAGTLGVLHPALLPLLLLTAVPEAWAAIRSARICYIAQMSLVEVRRRSWIMAELMTERRQAAEIRSFTMRPFLLRRYGQLADHIREVMLDVARRRTGTQLLGDVLRGVATVTLYVVLGLMLWGAVMPLAVAGTAVLAIRTSQASLLTLVHALNRCYEHGLYFQDYIDYCAMAEQSVAVDPASLKPATTANATPRTPLAADEPAPATGDPLGNAGSHNELHLNALLRFRQITATGITFTYPGADAPALRDVSVRLGRGEVVALVGENGSGKTTLAKVLAALYRPDKGDIHWDDQNAWDLDLHLLRQAVAVIAQDHTRWPMSAGDNIAMGDDLTDARIQARTDAAAAAAGADEVLAGLPHGTQTLLDRRFADGVDLSGGQWQRLAAARGFYRNAPLLICDEPTAALDAKAEHRMFEQIRTHAREHRRTVLLITHRLSNARLADQIYVLANGSLIDHGTHQDLMNRHGLYADLYTLQASAFGQPT</sequence>
<comment type="subcellular location">
    <subcellularLocation>
        <location evidence="1">Cell membrane</location>
        <topology evidence="1">Multi-pass membrane protein</topology>
    </subcellularLocation>
</comment>
<dbReference type="PANTHER" id="PTHR43394">
    <property type="entry name" value="ATP-DEPENDENT PERMEASE MDL1, MITOCHONDRIAL"/>
    <property type="match status" value="1"/>
</dbReference>
<evidence type="ECO:0000256" key="4">
    <source>
        <dbReference type="ARBA" id="ARBA00022840"/>
    </source>
</evidence>
<proteinExistence type="predicted"/>
<evidence type="ECO:0000256" key="7">
    <source>
        <dbReference type="SAM" id="MobiDB-lite"/>
    </source>
</evidence>
<dbReference type="PROSITE" id="PS50893">
    <property type="entry name" value="ABC_TRANSPORTER_2"/>
    <property type="match status" value="1"/>
</dbReference>
<dbReference type="InterPro" id="IPR003439">
    <property type="entry name" value="ABC_transporter-like_ATP-bd"/>
</dbReference>
<dbReference type="InterPro" id="IPR003593">
    <property type="entry name" value="AAA+_ATPase"/>
</dbReference>
<feature type="region of interest" description="Disordered" evidence="7">
    <location>
        <begin position="343"/>
        <end position="368"/>
    </location>
</feature>
<accession>A0A3M2M6W7</accession>
<dbReference type="OrthoDB" id="9806127at2"/>
<keyword evidence="4 11" id="KW-0067">ATP-binding</keyword>
<comment type="caution">
    <text evidence="11">The sequence shown here is derived from an EMBL/GenBank/DDBJ whole genome shotgun (WGS) entry which is preliminary data.</text>
</comment>
<keyword evidence="2 8" id="KW-0812">Transmembrane</keyword>
<feature type="domain" description="ABC transporter" evidence="9">
    <location>
        <begin position="381"/>
        <end position="629"/>
    </location>
</feature>
<organism evidence="11 12">
    <name type="scientific">Actinomadura harenae</name>
    <dbReference type="NCBI Taxonomy" id="2483351"/>
    <lineage>
        <taxon>Bacteria</taxon>
        <taxon>Bacillati</taxon>
        <taxon>Actinomycetota</taxon>
        <taxon>Actinomycetes</taxon>
        <taxon>Streptosporangiales</taxon>
        <taxon>Thermomonosporaceae</taxon>
        <taxon>Actinomadura</taxon>
    </lineage>
</organism>
<evidence type="ECO:0000256" key="8">
    <source>
        <dbReference type="SAM" id="Phobius"/>
    </source>
</evidence>
<dbReference type="Gene3D" id="1.20.1560.10">
    <property type="entry name" value="ABC transporter type 1, transmembrane domain"/>
    <property type="match status" value="1"/>
</dbReference>
<feature type="domain" description="ABC transmembrane type-1" evidence="10">
    <location>
        <begin position="25"/>
        <end position="313"/>
    </location>
</feature>
<name>A0A3M2M6W7_9ACTN</name>
<keyword evidence="12" id="KW-1185">Reference proteome</keyword>
<dbReference type="PROSITE" id="PS50929">
    <property type="entry name" value="ABC_TM1F"/>
    <property type="match status" value="1"/>
</dbReference>
<dbReference type="Gene3D" id="3.40.50.300">
    <property type="entry name" value="P-loop containing nucleotide triphosphate hydrolases"/>
    <property type="match status" value="1"/>
</dbReference>
<dbReference type="Proteomes" id="UP000282674">
    <property type="component" value="Unassembled WGS sequence"/>
</dbReference>
<evidence type="ECO:0000256" key="6">
    <source>
        <dbReference type="ARBA" id="ARBA00023136"/>
    </source>
</evidence>
<dbReference type="GO" id="GO:0005524">
    <property type="term" value="F:ATP binding"/>
    <property type="evidence" value="ECO:0007669"/>
    <property type="project" value="UniProtKB-KW"/>
</dbReference>
<evidence type="ECO:0000313" key="12">
    <source>
        <dbReference type="Proteomes" id="UP000282674"/>
    </source>
</evidence>
<dbReference type="AlphaFoldDB" id="A0A3M2M6W7"/>
<dbReference type="EMBL" id="RFFG01000030">
    <property type="protein sequence ID" value="RMI42838.1"/>
    <property type="molecule type" value="Genomic_DNA"/>
</dbReference>
<dbReference type="Pfam" id="PF00005">
    <property type="entry name" value="ABC_tran"/>
    <property type="match status" value="1"/>
</dbReference>
<evidence type="ECO:0000256" key="1">
    <source>
        <dbReference type="ARBA" id="ARBA00004651"/>
    </source>
</evidence>
<dbReference type="GO" id="GO:0015421">
    <property type="term" value="F:ABC-type oligopeptide transporter activity"/>
    <property type="evidence" value="ECO:0007669"/>
    <property type="project" value="TreeGrafter"/>
</dbReference>
<gene>
    <name evidence="11" type="ORF">EBO15_18340</name>
</gene>
<keyword evidence="3" id="KW-0547">Nucleotide-binding</keyword>